<feature type="region of interest" description="Disordered" evidence="1">
    <location>
        <begin position="1"/>
        <end position="61"/>
    </location>
</feature>
<sequence>MKAEEYDFFEGRDDEPRSRRDRRQSRAQSRAQSRQQRARASAAPQSQSEIPPVPMPPGTRIGRAHEATYRVGDRPGKVSRRVALAALLAGLVAVALAGLSAAHELAPAYLDPDGKVSGRLIAIAGAALIAVTLVLVIVARATTPRRVSRRGVASGGIITFVLAVLLLALGVVVGVLFPLGLIRPAVRDEAPSGSADGMKFGIERVVGTCTSGWTDLNVGGYPGVDSAAVCTDTRVAYITFDSDIVADSYNGAVTAKITELLDEHADDARAQGDWRTLGTGRWLAFGSKENMTALQREWGGTLATVESDGTSGGTATSTSGSEAKSS</sequence>
<evidence type="ECO:0000256" key="2">
    <source>
        <dbReference type="SAM" id="Phobius"/>
    </source>
</evidence>
<feature type="transmembrane region" description="Helical" evidence="2">
    <location>
        <begin position="120"/>
        <end position="139"/>
    </location>
</feature>
<comment type="caution">
    <text evidence="3">The sequence shown here is derived from an EMBL/GenBank/DDBJ whole genome shotgun (WGS) entry which is preliminary data.</text>
</comment>
<gene>
    <name evidence="3" type="ORF">Uis4E_1039</name>
</gene>
<dbReference type="EMBL" id="NMWT01000011">
    <property type="protein sequence ID" value="PLS28896.1"/>
    <property type="molecule type" value="Genomic_DNA"/>
</dbReference>
<feature type="region of interest" description="Disordered" evidence="1">
    <location>
        <begin position="303"/>
        <end position="326"/>
    </location>
</feature>
<protein>
    <submittedName>
        <fullName evidence="3">Uncharacterized protein</fullName>
    </submittedName>
</protein>
<feature type="compositionally biased region" description="Basic and acidic residues" evidence="1">
    <location>
        <begin position="1"/>
        <end position="18"/>
    </location>
</feature>
<feature type="transmembrane region" description="Helical" evidence="2">
    <location>
        <begin position="82"/>
        <end position="100"/>
    </location>
</feature>
<keyword evidence="2" id="KW-1133">Transmembrane helix</keyword>
<feature type="compositionally biased region" description="Low complexity" evidence="1">
    <location>
        <begin position="26"/>
        <end position="48"/>
    </location>
</feature>
<feature type="transmembrane region" description="Helical" evidence="2">
    <location>
        <begin position="151"/>
        <end position="177"/>
    </location>
</feature>
<feature type="compositionally biased region" description="Low complexity" evidence="1">
    <location>
        <begin position="306"/>
        <end position="326"/>
    </location>
</feature>
<evidence type="ECO:0000256" key="1">
    <source>
        <dbReference type="SAM" id="MobiDB-lite"/>
    </source>
</evidence>
<dbReference type="RefSeq" id="WP_133125402.1">
    <property type="nucleotide sequence ID" value="NZ_NMWT01000011.1"/>
</dbReference>
<name>A0A2N5J3W4_9BIFI</name>
<organism evidence="3 4">
    <name type="scientific">Bifidobacterium parmae</name>
    <dbReference type="NCBI Taxonomy" id="361854"/>
    <lineage>
        <taxon>Bacteria</taxon>
        <taxon>Bacillati</taxon>
        <taxon>Actinomycetota</taxon>
        <taxon>Actinomycetes</taxon>
        <taxon>Bifidobacteriales</taxon>
        <taxon>Bifidobacteriaceae</taxon>
        <taxon>Bifidobacterium</taxon>
    </lineage>
</organism>
<evidence type="ECO:0000313" key="3">
    <source>
        <dbReference type="EMBL" id="PLS28896.1"/>
    </source>
</evidence>
<evidence type="ECO:0000313" key="4">
    <source>
        <dbReference type="Proteomes" id="UP000235034"/>
    </source>
</evidence>
<keyword evidence="4" id="KW-1185">Reference proteome</keyword>
<dbReference type="Proteomes" id="UP000235034">
    <property type="component" value="Unassembled WGS sequence"/>
</dbReference>
<reference evidence="3 4" key="1">
    <citation type="submission" date="2017-07" db="EMBL/GenBank/DDBJ databases">
        <title>Bifidobacterium novel species.</title>
        <authorList>
            <person name="Lugli G.A."/>
            <person name="Milani C."/>
            <person name="Duranti S."/>
            <person name="Mangifesta M."/>
        </authorList>
    </citation>
    <scope>NUCLEOTIDE SEQUENCE [LARGE SCALE GENOMIC DNA]</scope>
    <source>
        <strain evidence="3 4">77</strain>
    </source>
</reference>
<proteinExistence type="predicted"/>
<dbReference type="AlphaFoldDB" id="A0A2N5J3W4"/>
<dbReference type="OrthoDB" id="3232854at2"/>
<accession>A0A2N5J3W4</accession>
<keyword evidence="2" id="KW-0812">Transmembrane</keyword>
<keyword evidence="2" id="KW-0472">Membrane</keyword>